<dbReference type="AlphaFoldDB" id="A0A401YZC4"/>
<accession>A0A401YZC4</accession>
<comment type="caution">
    <text evidence="1">The sequence shown here is derived from an EMBL/GenBank/DDBJ whole genome shotgun (WGS) entry which is preliminary data.</text>
</comment>
<dbReference type="Proteomes" id="UP000286931">
    <property type="component" value="Unassembled WGS sequence"/>
</dbReference>
<evidence type="ECO:0000313" key="2">
    <source>
        <dbReference type="Proteomes" id="UP000286931"/>
    </source>
</evidence>
<organism evidence="1 2">
    <name type="scientific">Embleya hyalina</name>
    <dbReference type="NCBI Taxonomy" id="516124"/>
    <lineage>
        <taxon>Bacteria</taxon>
        <taxon>Bacillati</taxon>
        <taxon>Actinomycetota</taxon>
        <taxon>Actinomycetes</taxon>
        <taxon>Kitasatosporales</taxon>
        <taxon>Streptomycetaceae</taxon>
        <taxon>Embleya</taxon>
    </lineage>
</organism>
<sequence>MPPKWMVCMTDDTNSPDPSGASAAVLVDETHVHTLEELQAEVAKWKALSRKNETAFKAASTELDGIRQSAMSDQERAIEAARTEARTAALSEVGNRLVEAELRASAAAVGATLPAAEFLNTAAFLGADGSPDTERISAFVSTLPKSPVEPVYDQSLGLGRQGAVSGQYTRDDLSRMTRAERIEARKAGKLDALMRGDI</sequence>
<evidence type="ECO:0000313" key="1">
    <source>
        <dbReference type="EMBL" id="GCD99855.1"/>
    </source>
</evidence>
<name>A0A401YZC4_9ACTN</name>
<gene>
    <name evidence="1" type="ORF">EHYA_07577</name>
</gene>
<keyword evidence="2" id="KW-1185">Reference proteome</keyword>
<protein>
    <recommendedName>
        <fullName evidence="3">Scaffolding protein</fullName>
    </recommendedName>
</protein>
<reference evidence="1 2" key="1">
    <citation type="submission" date="2018-12" db="EMBL/GenBank/DDBJ databases">
        <title>Draft genome sequence of Embleya hyalina NBRC 13850T.</title>
        <authorList>
            <person name="Komaki H."/>
            <person name="Hosoyama A."/>
            <person name="Kimura A."/>
            <person name="Ichikawa N."/>
            <person name="Tamura T."/>
        </authorList>
    </citation>
    <scope>NUCLEOTIDE SEQUENCE [LARGE SCALE GENOMIC DNA]</scope>
    <source>
        <strain evidence="1 2">NBRC 13850</strain>
    </source>
</reference>
<dbReference type="EMBL" id="BIFH01000035">
    <property type="protein sequence ID" value="GCD99855.1"/>
    <property type="molecule type" value="Genomic_DNA"/>
</dbReference>
<proteinExistence type="predicted"/>
<evidence type="ECO:0008006" key="3">
    <source>
        <dbReference type="Google" id="ProtNLM"/>
    </source>
</evidence>